<dbReference type="GO" id="GO:0045944">
    <property type="term" value="P:positive regulation of transcription by RNA polymerase II"/>
    <property type="evidence" value="ECO:0007669"/>
    <property type="project" value="TreeGrafter"/>
</dbReference>
<dbReference type="GeneID" id="63773433"/>
<dbReference type="Pfam" id="PF00172">
    <property type="entry name" value="Zn_clus"/>
    <property type="match status" value="1"/>
</dbReference>
<evidence type="ECO:0000256" key="2">
    <source>
        <dbReference type="ARBA" id="ARBA00023242"/>
    </source>
</evidence>
<comment type="caution">
    <text evidence="4">The sequence shown here is derived from an EMBL/GenBank/DDBJ whole genome shotgun (WGS) entry which is preliminary data.</text>
</comment>
<dbReference type="AlphaFoldDB" id="A0A1Y2E755"/>
<dbReference type="InterPro" id="IPR036864">
    <property type="entry name" value="Zn2-C6_fun-type_DNA-bd_sf"/>
</dbReference>
<dbReference type="GO" id="GO:0008270">
    <property type="term" value="F:zinc ion binding"/>
    <property type="evidence" value="ECO:0007669"/>
    <property type="project" value="InterPro"/>
</dbReference>
<organism evidence="4 5">
    <name type="scientific">Pseudomassariella vexata</name>
    <dbReference type="NCBI Taxonomy" id="1141098"/>
    <lineage>
        <taxon>Eukaryota</taxon>
        <taxon>Fungi</taxon>
        <taxon>Dikarya</taxon>
        <taxon>Ascomycota</taxon>
        <taxon>Pezizomycotina</taxon>
        <taxon>Sordariomycetes</taxon>
        <taxon>Xylariomycetidae</taxon>
        <taxon>Amphisphaeriales</taxon>
        <taxon>Pseudomassariaceae</taxon>
        <taxon>Pseudomassariella</taxon>
    </lineage>
</organism>
<dbReference type="OrthoDB" id="5380854at2759"/>
<keyword evidence="2" id="KW-0539">Nucleus</keyword>
<evidence type="ECO:0000256" key="1">
    <source>
        <dbReference type="ARBA" id="ARBA00004123"/>
    </source>
</evidence>
<protein>
    <recommendedName>
        <fullName evidence="3">Zn(2)-C6 fungal-type domain-containing protein</fullName>
    </recommendedName>
</protein>
<evidence type="ECO:0000313" key="4">
    <source>
        <dbReference type="EMBL" id="ORY67382.1"/>
    </source>
</evidence>
<dbReference type="EMBL" id="MCFJ01000004">
    <property type="protein sequence ID" value="ORY67382.1"/>
    <property type="molecule type" value="Genomic_DNA"/>
</dbReference>
<dbReference type="GO" id="GO:0005634">
    <property type="term" value="C:nucleus"/>
    <property type="evidence" value="ECO:0007669"/>
    <property type="project" value="UniProtKB-SubCell"/>
</dbReference>
<proteinExistence type="predicted"/>
<feature type="domain" description="Zn(2)-C6 fungal-type" evidence="3">
    <location>
        <begin position="17"/>
        <end position="45"/>
    </location>
</feature>
<accession>A0A1Y2E755</accession>
<dbReference type="STRING" id="1141098.A0A1Y2E755"/>
<evidence type="ECO:0000259" key="3">
    <source>
        <dbReference type="PROSITE" id="PS50048"/>
    </source>
</evidence>
<gene>
    <name evidence="4" type="ORF">BCR38DRAFT_364814</name>
</gene>
<dbReference type="PANTHER" id="PTHR37534">
    <property type="entry name" value="TRANSCRIPTIONAL ACTIVATOR PROTEIN UGA3"/>
    <property type="match status" value="1"/>
</dbReference>
<comment type="subcellular location">
    <subcellularLocation>
        <location evidence="1">Nucleus</location>
    </subcellularLocation>
</comment>
<dbReference type="Pfam" id="PF11951">
    <property type="entry name" value="Fungal_trans_2"/>
    <property type="match status" value="1"/>
</dbReference>
<sequence>MSALKEASSSRGETRKNCHNCRRRRRRCDRSVPGCHKCHSTGQECLGYGSLYRWTDSMVSRGRMNGQKTFAPTISKNGDENDHSWVIPYFERRQEMLMNTPRDELGILLMDPLLQDMDSLSRRYLSYFAERFCQDLVVNDSPQRGANPFRELIPMCGMHSFLQHIIVAASAIHFSNLMRSGSNNTYPQIATDALVDALHARHKAIKALQLVLERYKDEDRSESKYGEMDALLATIVFFINFALVDSGKGAWRSHMEAAGRLIIAQSSEYLHRSENAKDINSAEFPAMSARQQDPDGTPLLDVTGTAPELSFPLNRPIHSTWHHEVGIRDYIASDFMAYYVWNNTLDSLVSSIEGSTSCAPSIDFSAPDVLAIATRTEANSYHSCPAHLLYTILETSRLMKEISSNSSGLPTPGQMDACAAIIREAQAFDVHAWATGVCAANAESCGPVDELQLRLRTHIAATYRATTCLFVLLTAPGLQNYEHSRIRPGDSPDSTPMLPNSEDFVATILHQLSFIPASSPLFKYTTWPVFMTGVETACPERRAWVIERLRAMWDICPWGMLKSAMETLFYIWQLRDDATGENGGMTNESVGKEKTAEAGDATGTNSLMQLRGNRVDCLIV</sequence>
<dbReference type="InParanoid" id="A0A1Y2E755"/>
<dbReference type="GO" id="GO:0000981">
    <property type="term" value="F:DNA-binding transcription factor activity, RNA polymerase II-specific"/>
    <property type="evidence" value="ECO:0007669"/>
    <property type="project" value="InterPro"/>
</dbReference>
<name>A0A1Y2E755_9PEZI</name>
<evidence type="ECO:0000313" key="5">
    <source>
        <dbReference type="Proteomes" id="UP000193689"/>
    </source>
</evidence>
<dbReference type="RefSeq" id="XP_040718006.1">
    <property type="nucleotide sequence ID" value="XM_040857221.1"/>
</dbReference>
<keyword evidence="5" id="KW-1185">Reference proteome</keyword>
<dbReference type="Gene3D" id="4.10.240.10">
    <property type="entry name" value="Zn(2)-C6 fungal-type DNA-binding domain"/>
    <property type="match status" value="1"/>
</dbReference>
<dbReference type="Proteomes" id="UP000193689">
    <property type="component" value="Unassembled WGS sequence"/>
</dbReference>
<reference evidence="4 5" key="1">
    <citation type="submission" date="2016-07" db="EMBL/GenBank/DDBJ databases">
        <title>Pervasive Adenine N6-methylation of Active Genes in Fungi.</title>
        <authorList>
            <consortium name="DOE Joint Genome Institute"/>
            <person name="Mondo S.J."/>
            <person name="Dannebaum R.O."/>
            <person name="Kuo R.C."/>
            <person name="Labutti K."/>
            <person name="Haridas S."/>
            <person name="Kuo A."/>
            <person name="Salamov A."/>
            <person name="Ahrendt S.R."/>
            <person name="Lipzen A."/>
            <person name="Sullivan W."/>
            <person name="Andreopoulos W.B."/>
            <person name="Clum A."/>
            <person name="Lindquist E."/>
            <person name="Daum C."/>
            <person name="Ramamoorthy G.K."/>
            <person name="Gryganskyi A."/>
            <person name="Culley D."/>
            <person name="Magnuson J.K."/>
            <person name="James T.Y."/>
            <person name="O'Malley M.A."/>
            <person name="Stajich J.E."/>
            <person name="Spatafora J.W."/>
            <person name="Visel A."/>
            <person name="Grigoriev I.V."/>
        </authorList>
    </citation>
    <scope>NUCLEOTIDE SEQUENCE [LARGE SCALE GENOMIC DNA]</scope>
    <source>
        <strain evidence="4 5">CBS 129021</strain>
    </source>
</reference>
<dbReference type="GO" id="GO:0000976">
    <property type="term" value="F:transcription cis-regulatory region binding"/>
    <property type="evidence" value="ECO:0007669"/>
    <property type="project" value="TreeGrafter"/>
</dbReference>
<dbReference type="PANTHER" id="PTHR37534:SF51">
    <property type="entry name" value="ACRIFLAVINE SENSITIVITY CONTROL PROTEIN ACR-2"/>
    <property type="match status" value="1"/>
</dbReference>
<dbReference type="SUPFAM" id="SSF57701">
    <property type="entry name" value="Zn2/Cys6 DNA-binding domain"/>
    <property type="match status" value="1"/>
</dbReference>
<dbReference type="InterPro" id="IPR021858">
    <property type="entry name" value="Fun_TF"/>
</dbReference>
<dbReference type="PROSITE" id="PS50048">
    <property type="entry name" value="ZN2_CY6_FUNGAL_2"/>
    <property type="match status" value="1"/>
</dbReference>
<dbReference type="InterPro" id="IPR001138">
    <property type="entry name" value="Zn2Cys6_DnaBD"/>
</dbReference>